<gene>
    <name evidence="1" type="ORF">MRB53_019444</name>
</gene>
<proteinExistence type="predicted"/>
<organism evidence="1 2">
    <name type="scientific">Persea americana</name>
    <name type="common">Avocado</name>
    <dbReference type="NCBI Taxonomy" id="3435"/>
    <lineage>
        <taxon>Eukaryota</taxon>
        <taxon>Viridiplantae</taxon>
        <taxon>Streptophyta</taxon>
        <taxon>Embryophyta</taxon>
        <taxon>Tracheophyta</taxon>
        <taxon>Spermatophyta</taxon>
        <taxon>Magnoliopsida</taxon>
        <taxon>Magnoliidae</taxon>
        <taxon>Laurales</taxon>
        <taxon>Lauraceae</taxon>
        <taxon>Persea</taxon>
    </lineage>
</organism>
<reference evidence="1 2" key="1">
    <citation type="journal article" date="2022" name="Hortic Res">
        <title>A haplotype resolved chromosomal level avocado genome allows analysis of novel avocado genes.</title>
        <authorList>
            <person name="Nath O."/>
            <person name="Fletcher S.J."/>
            <person name="Hayward A."/>
            <person name="Shaw L.M."/>
            <person name="Masouleh A.K."/>
            <person name="Furtado A."/>
            <person name="Henry R.J."/>
            <person name="Mitter N."/>
        </authorList>
    </citation>
    <scope>NUCLEOTIDE SEQUENCE [LARGE SCALE GENOMIC DNA]</scope>
    <source>
        <strain evidence="2">cv. Hass</strain>
    </source>
</reference>
<dbReference type="Proteomes" id="UP001234297">
    <property type="component" value="Chromosome 6"/>
</dbReference>
<evidence type="ECO:0000313" key="2">
    <source>
        <dbReference type="Proteomes" id="UP001234297"/>
    </source>
</evidence>
<comment type="caution">
    <text evidence="1">The sequence shown here is derived from an EMBL/GenBank/DDBJ whole genome shotgun (WGS) entry which is preliminary data.</text>
</comment>
<evidence type="ECO:0000313" key="1">
    <source>
        <dbReference type="EMBL" id="KAJ8626137.1"/>
    </source>
</evidence>
<dbReference type="EMBL" id="CM056814">
    <property type="protein sequence ID" value="KAJ8626137.1"/>
    <property type="molecule type" value="Genomic_DNA"/>
</dbReference>
<protein>
    <submittedName>
        <fullName evidence="1">Uncharacterized protein</fullName>
    </submittedName>
</protein>
<name>A0ACC2KYF0_PERAE</name>
<accession>A0ACC2KYF0</accession>
<keyword evidence="2" id="KW-1185">Reference proteome</keyword>
<sequence>MGIRLFTLPPFHADTRSLRTIGWPILLILILVLSPFISSLPDTRPTHDPHPLCTDSKNELTCELQEMKMKSARLESTLEESIGNLNAKGLYLEEKEKQIGEMTHMILLLENVLLNNKKLQLDSSSSEERINGLEEENAWVRNLWAASRKTNFDIHILESKTGDAEVKIEELTSRVEQVENIVTEQWIQIRQLEQALQITETRTLKAHAAGDSTRCKFLKFIKGFNADHLQKVFVVLDPNLLSRDFVLSPYLSRASQQFKRYGSAARKYHHELQGSVKQFMDRNEFTAALANEEVVFFLASAIIIFPLMTAWILYSSSFTASIRVD</sequence>